<comment type="caution">
    <text evidence="1">The sequence shown here is derived from an EMBL/GenBank/DDBJ whole genome shotgun (WGS) entry which is preliminary data.</text>
</comment>
<reference evidence="1 2" key="1">
    <citation type="submission" date="2017-09" db="EMBL/GenBank/DDBJ databases">
        <title>Depth-based differentiation of microbial function through sediment-hosted aquifers and enrichment of novel symbionts in the deep terrestrial subsurface.</title>
        <authorList>
            <person name="Probst A.J."/>
            <person name="Ladd B."/>
            <person name="Jarett J.K."/>
            <person name="Geller-Mcgrath D.E."/>
            <person name="Sieber C.M."/>
            <person name="Emerson J.B."/>
            <person name="Anantharaman K."/>
            <person name="Thomas B.C."/>
            <person name="Malmstrom R."/>
            <person name="Stieglmeier M."/>
            <person name="Klingl A."/>
            <person name="Woyke T."/>
            <person name="Ryan C.M."/>
            <person name="Banfield J.F."/>
        </authorList>
    </citation>
    <scope>NUCLEOTIDE SEQUENCE [LARGE SCALE GENOMIC DNA]</scope>
    <source>
        <strain evidence="1">CG22_combo_CG10-13_8_21_14_all_36_13</strain>
    </source>
</reference>
<dbReference type="Gene3D" id="1.10.10.60">
    <property type="entry name" value="Homeodomain-like"/>
    <property type="match status" value="1"/>
</dbReference>
<name>A0A2H0DYE4_9BACT</name>
<dbReference type="AlphaFoldDB" id="A0A2H0DYE4"/>
<dbReference type="EMBL" id="PCTT01000019">
    <property type="protein sequence ID" value="PIP87194.1"/>
    <property type="molecule type" value="Genomic_DNA"/>
</dbReference>
<sequence>MASISEDKLTLVREMYNTQNMSMQDIATKLNVSLDSVVYFMRKHKINRRNTSDTNRYKYTLQTPSFSLNSDTTNEKLLIILAMLYWAEGYKTEKANGLDFANSDPDMIKTFITALRSVYCLDEGRLRVLLYCYQDQNVKDLISFWSCHTCIPEAQFTKPYIRKDIKDGGRKMPYGLIHIRYYDKKLLIELKKLIESYK</sequence>
<gene>
    <name evidence="1" type="ORF">COW81_01580</name>
</gene>
<evidence type="ECO:0000313" key="2">
    <source>
        <dbReference type="Proteomes" id="UP000231143"/>
    </source>
</evidence>
<dbReference type="Proteomes" id="UP000231143">
    <property type="component" value="Unassembled WGS sequence"/>
</dbReference>
<proteinExistence type="predicted"/>
<protein>
    <submittedName>
        <fullName evidence="1">Uncharacterized protein</fullName>
    </submittedName>
</protein>
<evidence type="ECO:0000313" key="1">
    <source>
        <dbReference type="EMBL" id="PIP87194.1"/>
    </source>
</evidence>
<accession>A0A2H0DYE4</accession>
<organism evidence="1 2">
    <name type="scientific">Candidatus Campbellbacteria bacterium CG22_combo_CG10-13_8_21_14_all_36_13</name>
    <dbReference type="NCBI Taxonomy" id="1974529"/>
    <lineage>
        <taxon>Bacteria</taxon>
        <taxon>Candidatus Campbelliibacteriota</taxon>
    </lineage>
</organism>